<evidence type="ECO:0000256" key="1">
    <source>
        <dbReference type="SAM" id="MobiDB-lite"/>
    </source>
</evidence>
<name>A0A5P1EN59_ASPOF</name>
<feature type="region of interest" description="Disordered" evidence="1">
    <location>
        <begin position="1"/>
        <end position="33"/>
    </location>
</feature>
<dbReference type="Proteomes" id="UP000243459">
    <property type="component" value="Chromosome 6"/>
</dbReference>
<proteinExistence type="predicted"/>
<sequence length="124" mass="13995">MEDEHEEMDGEDVNPMNNQEDGEDRTRDNFLAAGLEDSNAEEDVLESLTSSASLYIRFEVFRPGCSVNRFSSSEFRLRVTDSDPHLTKYWVVKFRCICAAGSNVDVVMYTVLDTGANTNIKVDD</sequence>
<keyword evidence="3" id="KW-1185">Reference proteome</keyword>
<reference evidence="3" key="1">
    <citation type="journal article" date="2017" name="Nat. Commun.">
        <title>The asparagus genome sheds light on the origin and evolution of a young Y chromosome.</title>
        <authorList>
            <person name="Harkess A."/>
            <person name="Zhou J."/>
            <person name="Xu C."/>
            <person name="Bowers J.E."/>
            <person name="Van der Hulst R."/>
            <person name="Ayyampalayam S."/>
            <person name="Mercati F."/>
            <person name="Riccardi P."/>
            <person name="McKain M.R."/>
            <person name="Kakrana A."/>
            <person name="Tang H."/>
            <person name="Ray J."/>
            <person name="Groenendijk J."/>
            <person name="Arikit S."/>
            <person name="Mathioni S.M."/>
            <person name="Nakano M."/>
            <person name="Shan H."/>
            <person name="Telgmann-Rauber A."/>
            <person name="Kanno A."/>
            <person name="Yue Z."/>
            <person name="Chen H."/>
            <person name="Li W."/>
            <person name="Chen Y."/>
            <person name="Xu X."/>
            <person name="Zhang Y."/>
            <person name="Luo S."/>
            <person name="Chen H."/>
            <person name="Gao J."/>
            <person name="Mao Z."/>
            <person name="Pires J.C."/>
            <person name="Luo M."/>
            <person name="Kudrna D."/>
            <person name="Wing R.A."/>
            <person name="Meyers B.C."/>
            <person name="Yi K."/>
            <person name="Kong H."/>
            <person name="Lavrijsen P."/>
            <person name="Sunseri F."/>
            <person name="Falavigna A."/>
            <person name="Ye Y."/>
            <person name="Leebens-Mack J.H."/>
            <person name="Chen G."/>
        </authorList>
    </citation>
    <scope>NUCLEOTIDE SEQUENCE [LARGE SCALE GENOMIC DNA]</scope>
    <source>
        <strain evidence="3">cv. DH0086</strain>
    </source>
</reference>
<evidence type="ECO:0000313" key="2">
    <source>
        <dbReference type="EMBL" id="ONK66577.1"/>
    </source>
</evidence>
<accession>A0A5P1EN59</accession>
<evidence type="ECO:0000313" key="3">
    <source>
        <dbReference type="Proteomes" id="UP000243459"/>
    </source>
</evidence>
<protein>
    <submittedName>
        <fullName evidence="2">Uncharacterized protein</fullName>
    </submittedName>
</protein>
<feature type="compositionally biased region" description="Acidic residues" evidence="1">
    <location>
        <begin position="1"/>
        <end position="12"/>
    </location>
</feature>
<dbReference type="AlphaFoldDB" id="A0A5P1EN59"/>
<organism evidence="2 3">
    <name type="scientific">Asparagus officinalis</name>
    <name type="common">Garden asparagus</name>
    <dbReference type="NCBI Taxonomy" id="4686"/>
    <lineage>
        <taxon>Eukaryota</taxon>
        <taxon>Viridiplantae</taxon>
        <taxon>Streptophyta</taxon>
        <taxon>Embryophyta</taxon>
        <taxon>Tracheophyta</taxon>
        <taxon>Spermatophyta</taxon>
        <taxon>Magnoliopsida</taxon>
        <taxon>Liliopsida</taxon>
        <taxon>Asparagales</taxon>
        <taxon>Asparagaceae</taxon>
        <taxon>Asparagoideae</taxon>
        <taxon>Asparagus</taxon>
    </lineage>
</organism>
<gene>
    <name evidence="2" type="ORF">A4U43_C06F9780</name>
</gene>
<dbReference type="Gramene" id="ONK66577">
    <property type="protein sequence ID" value="ONK66577"/>
    <property type="gene ID" value="A4U43_C06F9780"/>
</dbReference>
<dbReference type="EMBL" id="CM007386">
    <property type="protein sequence ID" value="ONK66577.1"/>
    <property type="molecule type" value="Genomic_DNA"/>
</dbReference>